<keyword evidence="2" id="KW-1185">Reference proteome</keyword>
<reference evidence="1 2" key="1">
    <citation type="submission" date="2020-03" db="EMBL/GenBank/DDBJ databases">
        <title>Draft Genome Sequence of Cudoniella acicularis.</title>
        <authorList>
            <person name="Buettner E."/>
            <person name="Kellner H."/>
        </authorList>
    </citation>
    <scope>NUCLEOTIDE SEQUENCE [LARGE SCALE GENOMIC DNA]</scope>
    <source>
        <strain evidence="1 2">DSM 108380</strain>
    </source>
</reference>
<protein>
    <submittedName>
        <fullName evidence="1">Uncharacterized protein</fullName>
    </submittedName>
</protein>
<sequence length="104" mass="11972">MRPISAKEREALLLGWPEDGGVWVMKATNQYNFGGEPGSWRLRNAYTMEERCKAVEMSGALYYKYPEDCDSVKRYWMGLVSMRGKKSLITTMTIQRIFTVDFGA</sequence>
<name>A0A8H4RHG8_9HELO</name>
<dbReference type="OrthoDB" id="4487429at2759"/>
<organism evidence="1 2">
    <name type="scientific">Cudoniella acicularis</name>
    <dbReference type="NCBI Taxonomy" id="354080"/>
    <lineage>
        <taxon>Eukaryota</taxon>
        <taxon>Fungi</taxon>
        <taxon>Dikarya</taxon>
        <taxon>Ascomycota</taxon>
        <taxon>Pezizomycotina</taxon>
        <taxon>Leotiomycetes</taxon>
        <taxon>Helotiales</taxon>
        <taxon>Tricladiaceae</taxon>
        <taxon>Cudoniella</taxon>
    </lineage>
</organism>
<accession>A0A8H4RHG8</accession>
<gene>
    <name evidence="1" type="ORF">G7Y89_g8821</name>
</gene>
<dbReference type="AlphaFoldDB" id="A0A8H4RHG8"/>
<evidence type="ECO:0000313" key="2">
    <source>
        <dbReference type="Proteomes" id="UP000566819"/>
    </source>
</evidence>
<evidence type="ECO:0000313" key="1">
    <source>
        <dbReference type="EMBL" id="KAF4629326.1"/>
    </source>
</evidence>
<comment type="caution">
    <text evidence="1">The sequence shown here is derived from an EMBL/GenBank/DDBJ whole genome shotgun (WGS) entry which is preliminary data.</text>
</comment>
<dbReference type="Proteomes" id="UP000566819">
    <property type="component" value="Unassembled WGS sequence"/>
</dbReference>
<proteinExistence type="predicted"/>
<dbReference type="EMBL" id="JAAMPI010000692">
    <property type="protein sequence ID" value="KAF4629326.1"/>
    <property type="molecule type" value="Genomic_DNA"/>
</dbReference>